<dbReference type="Proteomes" id="UP000199645">
    <property type="component" value="Unassembled WGS sequence"/>
</dbReference>
<dbReference type="EMBL" id="FONV01000027">
    <property type="protein sequence ID" value="SFF86977.1"/>
    <property type="molecule type" value="Genomic_DNA"/>
</dbReference>
<keyword evidence="2" id="KW-1185">Reference proteome</keyword>
<dbReference type="AlphaFoldDB" id="A0A1I2MBR9"/>
<gene>
    <name evidence="1" type="ORF">SAMN05421541_1271</name>
</gene>
<evidence type="ECO:0000313" key="2">
    <source>
        <dbReference type="Proteomes" id="UP000199645"/>
    </source>
</evidence>
<organism evidence="1 2">
    <name type="scientific">Actinoplanes philippinensis</name>
    <dbReference type="NCBI Taxonomy" id="35752"/>
    <lineage>
        <taxon>Bacteria</taxon>
        <taxon>Bacillati</taxon>
        <taxon>Actinomycetota</taxon>
        <taxon>Actinomycetes</taxon>
        <taxon>Micromonosporales</taxon>
        <taxon>Micromonosporaceae</taxon>
        <taxon>Actinoplanes</taxon>
    </lineage>
</organism>
<proteinExistence type="predicted"/>
<name>A0A1I2MBR9_9ACTN</name>
<dbReference type="OrthoDB" id="3350670at2"/>
<dbReference type="RefSeq" id="WP_093621812.1">
    <property type="nucleotide sequence ID" value="NZ_BOMT01000108.1"/>
</dbReference>
<sequence>MPRARPPFAMTAMLRLDRGTADVVATVRRYAPIADEIGADGIDVDAGRADLLLSSTLVAAGEERAMHAMAGRLLRRFGWAEGDFAYHRNVRYAETCVAPSGPPAVRLVIDRAGQELGWEGAVHGTGLGPGRSLDIEPARDDLVARLFVTVPAATITGGAAALEPWLARVDPAAVSVDRGRAALLYRARAGLTAEAERLGLDVVGAGRIEGGAGHVIETATAADGTVLWLRRGADPVSRHWPGIIETRAMVIDASYPD</sequence>
<protein>
    <submittedName>
        <fullName evidence="1">Uncharacterized protein</fullName>
    </submittedName>
</protein>
<reference evidence="1 2" key="1">
    <citation type="submission" date="2016-10" db="EMBL/GenBank/DDBJ databases">
        <authorList>
            <person name="de Groot N.N."/>
        </authorList>
    </citation>
    <scope>NUCLEOTIDE SEQUENCE [LARGE SCALE GENOMIC DNA]</scope>
    <source>
        <strain evidence="1 2">DSM 43019</strain>
    </source>
</reference>
<evidence type="ECO:0000313" key="1">
    <source>
        <dbReference type="EMBL" id="SFF86977.1"/>
    </source>
</evidence>
<accession>A0A1I2MBR9</accession>